<organism evidence="1 2">
    <name type="scientific">Tuber aestivum</name>
    <name type="common">summer truffle</name>
    <dbReference type="NCBI Taxonomy" id="59557"/>
    <lineage>
        <taxon>Eukaryota</taxon>
        <taxon>Fungi</taxon>
        <taxon>Dikarya</taxon>
        <taxon>Ascomycota</taxon>
        <taxon>Pezizomycotina</taxon>
        <taxon>Pezizomycetes</taxon>
        <taxon>Pezizales</taxon>
        <taxon>Tuberaceae</taxon>
        <taxon>Tuber</taxon>
    </lineage>
</organism>
<protein>
    <submittedName>
        <fullName evidence="1">Uncharacterized protein</fullName>
    </submittedName>
</protein>
<sequence length="166" mass="18191">MLAFGHSDESPEAFPFGMLSAPSTLRAGRPSPSTPTLHFATVLMCWWTAGGPFSLCMHADEFVGGSRRTALTDGDRRGGSEPECSGTVAYELILVKDGSGVRSFYFSNSSLRRSAGRLRLARAAARKIEWCKAIALLVYFLDLEKFEPLKFLSIAAKLNVRLEINI</sequence>
<name>A0A292PM42_9PEZI</name>
<dbReference type="Proteomes" id="UP001412239">
    <property type="component" value="Unassembled WGS sequence"/>
</dbReference>
<keyword evidence="2" id="KW-1185">Reference proteome</keyword>
<proteinExistence type="predicted"/>
<reference evidence="1" key="1">
    <citation type="submission" date="2015-10" db="EMBL/GenBank/DDBJ databases">
        <authorList>
            <person name="Regsiter A."/>
            <person name="william w."/>
        </authorList>
    </citation>
    <scope>NUCLEOTIDE SEQUENCE</scope>
    <source>
        <strain evidence="1">Montdore</strain>
    </source>
</reference>
<accession>A0A292PM42</accession>
<dbReference type="AlphaFoldDB" id="A0A292PM42"/>
<dbReference type="EMBL" id="LN891184">
    <property type="protein sequence ID" value="CUS07668.1"/>
    <property type="molecule type" value="Genomic_DNA"/>
</dbReference>
<gene>
    <name evidence="1" type="ORF">GSTUAT00008246001</name>
</gene>
<evidence type="ECO:0000313" key="1">
    <source>
        <dbReference type="EMBL" id="CUS07668.1"/>
    </source>
</evidence>
<evidence type="ECO:0000313" key="2">
    <source>
        <dbReference type="Proteomes" id="UP001412239"/>
    </source>
</evidence>